<accession>A0AAN8NKY7</accession>
<feature type="compositionally biased region" description="Low complexity" evidence="2">
    <location>
        <begin position="249"/>
        <end position="268"/>
    </location>
</feature>
<dbReference type="EMBL" id="JAVHJM010000001">
    <property type="protein sequence ID" value="KAK6520153.1"/>
    <property type="molecule type" value="Genomic_DNA"/>
</dbReference>
<keyword evidence="4" id="KW-1185">Reference proteome</keyword>
<sequence length="352" mass="38419">MGCGDVGSFLTEGMDNSIDVLHEEILDQLGGGPEYLNRIPGIRTDIFDIRGSDVKTAIERYQAESKGGNECSSTPASSLRNGAIKTSKQIKGPEIQETGGRCRSKQPQIATTKGDNELELRRSSAQPAGWRRAARYQASPEIETSRISEIDISSDTDRNTISPELANSDFEIPSTDDEDPIPSSSRKRRAPRKLGQSKRNRTGIGSKTPEASNNVQVAVEIHESRIKNTTPSPKTRTRTLRGASAIQETGGSTSSSRRSVESSLEQSQATKGSPSTESRDILNESKTLCNLAKIHLASQNSGQKYALLEKRLNAFDERIKRLTEEVDEIKNVLKEVNGTLGTLLAFCKGQDL</sequence>
<proteinExistence type="predicted"/>
<evidence type="ECO:0000313" key="4">
    <source>
        <dbReference type="Proteomes" id="UP001307849"/>
    </source>
</evidence>
<evidence type="ECO:0000256" key="1">
    <source>
        <dbReference type="SAM" id="Coils"/>
    </source>
</evidence>
<feature type="compositionally biased region" description="Polar residues" evidence="2">
    <location>
        <begin position="203"/>
        <end position="216"/>
    </location>
</feature>
<keyword evidence="1" id="KW-0175">Coiled coil</keyword>
<dbReference type="Proteomes" id="UP001307849">
    <property type="component" value="Unassembled WGS sequence"/>
</dbReference>
<protein>
    <submittedName>
        <fullName evidence="3">Uncharacterized protein</fullName>
    </submittedName>
</protein>
<comment type="caution">
    <text evidence="3">The sequence shown here is derived from an EMBL/GenBank/DDBJ whole genome shotgun (WGS) entry which is preliminary data.</text>
</comment>
<name>A0AAN8NKY7_9PEZI</name>
<feature type="region of interest" description="Disordered" evidence="2">
    <location>
        <begin position="66"/>
        <end position="280"/>
    </location>
</feature>
<feature type="coiled-coil region" evidence="1">
    <location>
        <begin position="305"/>
        <end position="339"/>
    </location>
</feature>
<feature type="compositionally biased region" description="Basic residues" evidence="2">
    <location>
        <begin position="185"/>
        <end position="201"/>
    </location>
</feature>
<evidence type="ECO:0000313" key="3">
    <source>
        <dbReference type="EMBL" id="KAK6520153.1"/>
    </source>
</evidence>
<dbReference type="AlphaFoldDB" id="A0AAN8NKY7"/>
<reference evidence="3 4" key="1">
    <citation type="submission" date="2019-10" db="EMBL/GenBank/DDBJ databases">
        <authorList>
            <person name="Palmer J.M."/>
        </authorList>
    </citation>
    <scope>NUCLEOTIDE SEQUENCE [LARGE SCALE GENOMIC DNA]</scope>
    <source>
        <strain evidence="3 4">TWF506</strain>
    </source>
</reference>
<organism evidence="3 4">
    <name type="scientific">Arthrobotrys conoides</name>
    <dbReference type="NCBI Taxonomy" id="74498"/>
    <lineage>
        <taxon>Eukaryota</taxon>
        <taxon>Fungi</taxon>
        <taxon>Dikarya</taxon>
        <taxon>Ascomycota</taxon>
        <taxon>Pezizomycotina</taxon>
        <taxon>Orbiliomycetes</taxon>
        <taxon>Orbiliales</taxon>
        <taxon>Orbiliaceae</taxon>
        <taxon>Arthrobotrys</taxon>
    </lineage>
</organism>
<feature type="compositionally biased region" description="Polar residues" evidence="2">
    <location>
        <begin position="70"/>
        <end position="89"/>
    </location>
</feature>
<gene>
    <name evidence="3" type="ORF">TWF506_000437</name>
</gene>
<evidence type="ECO:0000256" key="2">
    <source>
        <dbReference type="SAM" id="MobiDB-lite"/>
    </source>
</evidence>